<dbReference type="InterPro" id="IPR036322">
    <property type="entry name" value="WD40_repeat_dom_sf"/>
</dbReference>
<dbReference type="InterPro" id="IPR039456">
    <property type="entry name" value="WDR59_mRING-H2-C3H3C2"/>
</dbReference>
<dbReference type="PROSITE" id="PS00678">
    <property type="entry name" value="WD_REPEATS_1"/>
    <property type="match status" value="2"/>
</dbReference>
<dbReference type="SMART" id="SM00320">
    <property type="entry name" value="WD40"/>
    <property type="match status" value="4"/>
</dbReference>
<dbReference type="InterPro" id="IPR001680">
    <property type="entry name" value="WD40_rpt"/>
</dbReference>
<reference evidence="5" key="1">
    <citation type="submission" date="2021-05" db="EMBL/GenBank/DDBJ databases">
        <authorList>
            <person name="Alioto T."/>
            <person name="Alioto T."/>
            <person name="Gomez Garrido J."/>
        </authorList>
    </citation>
    <scope>NUCLEOTIDE SEQUENCE</scope>
</reference>
<organism evidence="5">
    <name type="scientific">Cacopsylla melanoneura</name>
    <dbReference type="NCBI Taxonomy" id="428564"/>
    <lineage>
        <taxon>Eukaryota</taxon>
        <taxon>Metazoa</taxon>
        <taxon>Ecdysozoa</taxon>
        <taxon>Arthropoda</taxon>
        <taxon>Hexapoda</taxon>
        <taxon>Insecta</taxon>
        <taxon>Pterygota</taxon>
        <taxon>Neoptera</taxon>
        <taxon>Paraneoptera</taxon>
        <taxon>Hemiptera</taxon>
        <taxon>Sternorrhyncha</taxon>
        <taxon>Psylloidea</taxon>
        <taxon>Psyllidae</taxon>
        <taxon>Psyllinae</taxon>
        <taxon>Cacopsylla</taxon>
    </lineage>
</organism>
<dbReference type="Pfam" id="PF00400">
    <property type="entry name" value="WD40"/>
    <property type="match status" value="2"/>
</dbReference>
<dbReference type="PANTHER" id="PTHR46170:SF1">
    <property type="entry name" value="GATOR COMPLEX PROTEIN WDR59"/>
    <property type="match status" value="1"/>
</dbReference>
<keyword evidence="1 3" id="KW-0853">WD repeat</keyword>
<dbReference type="PANTHER" id="PTHR46170">
    <property type="entry name" value="GATOR COMPLEX PROTEIN WDR59"/>
    <property type="match status" value="1"/>
</dbReference>
<dbReference type="PROSITE" id="PS50294">
    <property type="entry name" value="WD_REPEATS_REGION"/>
    <property type="match status" value="1"/>
</dbReference>
<sequence>MVSVWSNELVLAEHRELQATAFAVDTSGKYVLLAGRRYFGVKNLDDPSAFLRKFPRHSKHDCKVAQWNPTSFKKEYCAVATSQRVEVLTWSNTGDLELASSLQYHSRIVNDISWHRFDPNLILSCSIDTFTHIWDIREPRKPTISFKSVLGAIFAQWNKVSGHLLATAHDGDVRLWDVRNGTAPVEYISAHLANITSLDWSPLDGNMLSTASQDCTVKFWNVQNPHRPDTTITATCPVWRARYAPFGSGLLMIIIPPMRRGENSLVLWNVEPAAPSPVHTFVGHTDVVLEFEWRKPFKGDMAKEYQLVTWSRDQTLRMWRIDPALQKLCGYEASPNSTVDDASSDMLPTDRSIIVVEPGEVTISRSELSLANGNSGIESLDVVNEDQKSSKTQAKNLAQELNLFTSTNFNNVKIIDKDVQKRFCLIAVSCFNVTFFLFEKDVQKRSCLIAVSCFKNSHVLNLKMTFPKAYPFNVVPGFQFEPGTTIEETLQVKLLKLLKQTSLSRVRKGRPCVEFCVRTLVTSLDIESPVSRMFSSYQDEFIPFPRTSGAKFSAVGILVCFNHPSWLRPVSKSDMSTPRALSALSGTVNLLKKRAAHSIAGEGGNEKPYIVIYDVSCLFHAHQDLALRYVLSSDPAHMCRRNAEVALSIGRHDLHLSWTLVALAVSTPPPDSDEDMVWSQHPCVKPLIHSLILHYGRNFDHQTAAMLSCVFSTRVGAPDLELTKQVISKSASGSPGGSPYHTIHQVDLSSWSFSKRKQHRSNSWSDSLDDLRAYPNTLVEHCNEAMQVSDVEQRLRVTDEVTAHLYEQYKLMYADMLHRWHLLNERTALWKHIVSNGPEVVQRGVEVLTECIMCKEPSRDPRCPKCKALTVQCVICHLSVRGVTNFCLVCGHGGHTNHMAMWFASETVCASGCGCSCLEECASVLGVEEPNEESHSPS</sequence>
<evidence type="ECO:0000259" key="4">
    <source>
        <dbReference type="Pfam" id="PF17120"/>
    </source>
</evidence>
<keyword evidence="2" id="KW-0677">Repeat</keyword>
<feature type="repeat" description="WD" evidence="3">
    <location>
        <begin position="188"/>
        <end position="230"/>
    </location>
</feature>
<evidence type="ECO:0000256" key="1">
    <source>
        <dbReference type="ARBA" id="ARBA00022574"/>
    </source>
</evidence>
<dbReference type="InterPro" id="IPR049566">
    <property type="entry name" value="WDR59_RTC1-like_RING_Znf"/>
</dbReference>
<dbReference type="Pfam" id="PF17120">
    <property type="entry name" value="zf-RING_16"/>
    <property type="match status" value="1"/>
</dbReference>
<proteinExistence type="predicted"/>
<dbReference type="GO" id="GO:0034198">
    <property type="term" value="P:cellular response to amino acid starvation"/>
    <property type="evidence" value="ECO:0007669"/>
    <property type="project" value="TreeGrafter"/>
</dbReference>
<dbReference type="GO" id="GO:0035591">
    <property type="term" value="F:signaling adaptor activity"/>
    <property type="evidence" value="ECO:0007669"/>
    <property type="project" value="TreeGrafter"/>
</dbReference>
<dbReference type="Gene3D" id="2.130.10.10">
    <property type="entry name" value="YVTN repeat-like/Quinoprotein amine dehydrogenase"/>
    <property type="match status" value="2"/>
</dbReference>
<name>A0A8D9DS03_9HEMI</name>
<dbReference type="EMBL" id="HBUF01375307">
    <property type="protein sequence ID" value="CAG6728053.1"/>
    <property type="molecule type" value="Transcribed_RNA"/>
</dbReference>
<accession>A0A8D9DS03</accession>
<dbReference type="InterPro" id="IPR049567">
    <property type="entry name" value="WDR59-like"/>
</dbReference>
<dbReference type="CDD" id="cd16692">
    <property type="entry name" value="mRING-H2-C3H3C2_WDR59"/>
    <property type="match status" value="1"/>
</dbReference>
<dbReference type="InterPro" id="IPR019775">
    <property type="entry name" value="WD40_repeat_CS"/>
</dbReference>
<dbReference type="PROSITE" id="PS50082">
    <property type="entry name" value="WD_REPEATS_2"/>
    <property type="match status" value="3"/>
</dbReference>
<dbReference type="GO" id="GO:0035859">
    <property type="term" value="C:Seh1-associated complex"/>
    <property type="evidence" value="ECO:0007669"/>
    <property type="project" value="TreeGrafter"/>
</dbReference>
<evidence type="ECO:0000313" key="5">
    <source>
        <dbReference type="EMBL" id="CAG6728053.1"/>
    </source>
</evidence>
<dbReference type="GO" id="GO:1904263">
    <property type="term" value="P:positive regulation of TORC1 signaling"/>
    <property type="evidence" value="ECO:0007669"/>
    <property type="project" value="TreeGrafter"/>
</dbReference>
<protein>
    <submittedName>
        <fullName evidence="5">WD repeat-containing protein 59</fullName>
    </submittedName>
</protein>
<dbReference type="InterPro" id="IPR015943">
    <property type="entry name" value="WD40/YVTN_repeat-like_dom_sf"/>
</dbReference>
<evidence type="ECO:0000256" key="3">
    <source>
        <dbReference type="PROSITE-ProRule" id="PRU00221"/>
    </source>
</evidence>
<dbReference type="SUPFAM" id="SSF50978">
    <property type="entry name" value="WD40 repeat-like"/>
    <property type="match status" value="1"/>
</dbReference>
<feature type="repeat" description="WD" evidence="3">
    <location>
        <begin position="102"/>
        <end position="144"/>
    </location>
</feature>
<dbReference type="AlphaFoldDB" id="A0A8D9DS03"/>
<feature type="domain" description="WDR59/RTC1-like RING zinc finger" evidence="4">
    <location>
        <begin position="869"/>
        <end position="920"/>
    </location>
</feature>
<dbReference type="GO" id="GO:0005774">
    <property type="term" value="C:vacuolar membrane"/>
    <property type="evidence" value="ECO:0007669"/>
    <property type="project" value="TreeGrafter"/>
</dbReference>
<feature type="repeat" description="WD" evidence="3">
    <location>
        <begin position="164"/>
        <end position="186"/>
    </location>
</feature>
<evidence type="ECO:0000256" key="2">
    <source>
        <dbReference type="ARBA" id="ARBA00022737"/>
    </source>
</evidence>